<sequence length="117" mass="13150">MASSTTLLVLDNFETPWERSSGREEVEEFLSLLTDISQLALLITMRGVERPGRVRWTRPFLSPLAPLSDDAARQTFLEISDESEDNDDLDDLLPLTDNVPLALSLIANIMTVFITQK</sequence>
<protein>
    <submittedName>
        <fullName evidence="1">Uncharacterized protein</fullName>
    </submittedName>
</protein>
<evidence type="ECO:0000313" key="2">
    <source>
        <dbReference type="Proteomes" id="UP001362999"/>
    </source>
</evidence>
<accession>A0AAV9Z2M8</accession>
<dbReference type="EMBL" id="JAWWNJ010000231">
    <property type="protein sequence ID" value="KAK6969189.1"/>
    <property type="molecule type" value="Genomic_DNA"/>
</dbReference>
<comment type="caution">
    <text evidence="1">The sequence shown here is derived from an EMBL/GenBank/DDBJ whole genome shotgun (WGS) entry which is preliminary data.</text>
</comment>
<name>A0AAV9Z2M8_9AGAR</name>
<keyword evidence="2" id="KW-1185">Reference proteome</keyword>
<proteinExistence type="predicted"/>
<reference evidence="1 2" key="1">
    <citation type="journal article" date="2024" name="J Genomics">
        <title>Draft genome sequencing and assembly of Favolaschia claudopus CIRM-BRFM 2984 isolated from oak limbs.</title>
        <authorList>
            <person name="Navarro D."/>
            <person name="Drula E."/>
            <person name="Chaduli D."/>
            <person name="Cazenave R."/>
            <person name="Ahrendt S."/>
            <person name="Wang J."/>
            <person name="Lipzen A."/>
            <person name="Daum C."/>
            <person name="Barry K."/>
            <person name="Grigoriev I.V."/>
            <person name="Favel A."/>
            <person name="Rosso M.N."/>
            <person name="Martin F."/>
        </authorList>
    </citation>
    <scope>NUCLEOTIDE SEQUENCE [LARGE SCALE GENOMIC DNA]</scope>
    <source>
        <strain evidence="1 2">CIRM-BRFM 2984</strain>
    </source>
</reference>
<dbReference type="AlphaFoldDB" id="A0AAV9Z2M8"/>
<evidence type="ECO:0000313" key="1">
    <source>
        <dbReference type="EMBL" id="KAK6969189.1"/>
    </source>
</evidence>
<organism evidence="1 2">
    <name type="scientific">Favolaschia claudopus</name>
    <dbReference type="NCBI Taxonomy" id="2862362"/>
    <lineage>
        <taxon>Eukaryota</taxon>
        <taxon>Fungi</taxon>
        <taxon>Dikarya</taxon>
        <taxon>Basidiomycota</taxon>
        <taxon>Agaricomycotina</taxon>
        <taxon>Agaricomycetes</taxon>
        <taxon>Agaricomycetidae</taxon>
        <taxon>Agaricales</taxon>
        <taxon>Marasmiineae</taxon>
        <taxon>Mycenaceae</taxon>
        <taxon>Favolaschia</taxon>
    </lineage>
</organism>
<dbReference type="Proteomes" id="UP001362999">
    <property type="component" value="Unassembled WGS sequence"/>
</dbReference>
<gene>
    <name evidence="1" type="ORF">R3P38DRAFT_3243801</name>
</gene>